<dbReference type="HOGENOM" id="CLU_1003696_0_0_11"/>
<dbReference type="Pfam" id="PF13646">
    <property type="entry name" value="HEAT_2"/>
    <property type="match status" value="1"/>
</dbReference>
<evidence type="ECO:0000313" key="2">
    <source>
        <dbReference type="Proteomes" id="UP000021053"/>
    </source>
</evidence>
<dbReference type="Proteomes" id="UP000021053">
    <property type="component" value="Unassembled WGS sequence"/>
</dbReference>
<accession>A0A010ZUG6</accession>
<reference evidence="1 2" key="1">
    <citation type="submission" date="2013-07" db="EMBL/GenBank/DDBJ databases">
        <authorList>
            <consortium name="DOE Joint Genome Institute"/>
            <person name="Eisen J."/>
            <person name="Huntemann M."/>
            <person name="Han J."/>
            <person name="Chen A."/>
            <person name="Kyrpides N."/>
            <person name="Mavromatis K."/>
            <person name="Markowitz V."/>
            <person name="Palaniappan K."/>
            <person name="Ivanova N."/>
            <person name="Schaumberg A."/>
            <person name="Pati A."/>
            <person name="Liolios K."/>
            <person name="Nordberg H.P."/>
            <person name="Cantor M.N."/>
            <person name="Hua S.X."/>
            <person name="Woyke T."/>
        </authorList>
    </citation>
    <scope>NUCLEOTIDE SEQUENCE [LARGE SCALE GENOMIC DNA]</scope>
    <source>
        <strain evidence="1 2">DSM 44712</strain>
    </source>
</reference>
<dbReference type="EMBL" id="JFBT01000001">
    <property type="protein sequence ID" value="EXG80837.1"/>
    <property type="molecule type" value="Genomic_DNA"/>
</dbReference>
<sequence length="277" mass="28940">MDLTTLAGDPTSEPDDLAGAVDAAAGEVAAFGPVLGLVEHDAPAVRTAVARALPHLAAMEINVPFAPFAVDALISLTADPHGDVRNWACFGLGTQMDEVDGTTVREALAARLTDRHGEARREALIGLARRRDPRALPAVRAALCRSDVWLLEVEAAGALGDSSLHPLVIRHLDGWDGGAARTVAAVARLTDPDGLGADLIDGLAAWYRSGGPLAVDADPGWWRIALDLLELAPYRATELASAVARCLGSDQHALDVLDDSTLGALARTHGWSGVLRA</sequence>
<dbReference type="InterPro" id="IPR011989">
    <property type="entry name" value="ARM-like"/>
</dbReference>
<proteinExistence type="predicted"/>
<dbReference type="SUPFAM" id="SSF48371">
    <property type="entry name" value="ARM repeat"/>
    <property type="match status" value="1"/>
</dbReference>
<gene>
    <name evidence="1" type="ORF">CryarDRAFT_1932</name>
</gene>
<protein>
    <recommendedName>
        <fullName evidence="3">HEAT repeat-containing protein</fullName>
    </recommendedName>
</protein>
<dbReference type="InterPro" id="IPR016024">
    <property type="entry name" value="ARM-type_fold"/>
</dbReference>
<name>A0A010ZUG6_9ACTN</name>
<dbReference type="RefSeq" id="WP_051569966.1">
    <property type="nucleotide sequence ID" value="NZ_KK073874.1"/>
</dbReference>
<dbReference type="Gene3D" id="1.25.10.10">
    <property type="entry name" value="Leucine-rich Repeat Variant"/>
    <property type="match status" value="1"/>
</dbReference>
<evidence type="ECO:0008006" key="3">
    <source>
        <dbReference type="Google" id="ProtNLM"/>
    </source>
</evidence>
<organism evidence="1 2">
    <name type="scientific">Cryptosporangium arvum DSM 44712</name>
    <dbReference type="NCBI Taxonomy" id="927661"/>
    <lineage>
        <taxon>Bacteria</taxon>
        <taxon>Bacillati</taxon>
        <taxon>Actinomycetota</taxon>
        <taxon>Actinomycetes</taxon>
        <taxon>Cryptosporangiales</taxon>
        <taxon>Cryptosporangiaceae</taxon>
        <taxon>Cryptosporangium</taxon>
    </lineage>
</organism>
<evidence type="ECO:0000313" key="1">
    <source>
        <dbReference type="EMBL" id="EXG80837.1"/>
    </source>
</evidence>
<comment type="caution">
    <text evidence="1">The sequence shown here is derived from an EMBL/GenBank/DDBJ whole genome shotgun (WGS) entry which is preliminary data.</text>
</comment>
<keyword evidence="2" id="KW-1185">Reference proteome</keyword>
<dbReference type="OrthoDB" id="9775346at2"/>
<dbReference type="AlphaFoldDB" id="A0A010ZUG6"/>